<dbReference type="RefSeq" id="WP_307483721.1">
    <property type="nucleotide sequence ID" value="NZ_JAUTBF010000001.1"/>
</dbReference>
<comment type="similarity">
    <text evidence="7">Belongs to the binding-protein-dependent transport system permease family.</text>
</comment>
<dbReference type="Gene3D" id="1.10.3720.10">
    <property type="entry name" value="MetI-like"/>
    <property type="match status" value="1"/>
</dbReference>
<gene>
    <name evidence="9" type="ORF">QE412_002312</name>
</gene>
<dbReference type="SUPFAM" id="SSF161098">
    <property type="entry name" value="MetI-like"/>
    <property type="match status" value="1"/>
</dbReference>
<evidence type="ECO:0000256" key="5">
    <source>
        <dbReference type="ARBA" id="ARBA00022989"/>
    </source>
</evidence>
<keyword evidence="3" id="KW-1003">Cell membrane</keyword>
<dbReference type="PANTHER" id="PTHR43163:SF3">
    <property type="entry name" value="PEPTIDE ABC TRANSPORTER PERMEASE PROTEIN"/>
    <property type="match status" value="1"/>
</dbReference>
<feature type="transmembrane region" description="Helical" evidence="7">
    <location>
        <begin position="9"/>
        <end position="30"/>
    </location>
</feature>
<dbReference type="InterPro" id="IPR045621">
    <property type="entry name" value="BPD_transp_1_N"/>
</dbReference>
<dbReference type="InterPro" id="IPR035906">
    <property type="entry name" value="MetI-like_sf"/>
</dbReference>
<dbReference type="InterPro" id="IPR000515">
    <property type="entry name" value="MetI-like"/>
</dbReference>
<organism evidence="9 10">
    <name type="scientific">Microbacterium trichothecenolyticum</name>
    <name type="common">Aureobacterium trichothecenolyticum</name>
    <dbReference type="NCBI Taxonomy" id="69370"/>
    <lineage>
        <taxon>Bacteria</taxon>
        <taxon>Bacillati</taxon>
        <taxon>Actinomycetota</taxon>
        <taxon>Actinomycetes</taxon>
        <taxon>Micrococcales</taxon>
        <taxon>Microbacteriaceae</taxon>
        <taxon>Microbacterium</taxon>
    </lineage>
</organism>
<evidence type="ECO:0000313" key="9">
    <source>
        <dbReference type="EMBL" id="MDQ1123739.1"/>
    </source>
</evidence>
<dbReference type="Pfam" id="PF00528">
    <property type="entry name" value="BPD_transp_1"/>
    <property type="match status" value="1"/>
</dbReference>
<dbReference type="CDD" id="cd06261">
    <property type="entry name" value="TM_PBP2"/>
    <property type="match status" value="1"/>
</dbReference>
<evidence type="ECO:0000256" key="3">
    <source>
        <dbReference type="ARBA" id="ARBA00022475"/>
    </source>
</evidence>
<evidence type="ECO:0000256" key="6">
    <source>
        <dbReference type="ARBA" id="ARBA00023136"/>
    </source>
</evidence>
<feature type="transmembrane region" description="Helical" evidence="7">
    <location>
        <begin position="133"/>
        <end position="160"/>
    </location>
</feature>
<feature type="transmembrane region" description="Helical" evidence="7">
    <location>
        <begin position="180"/>
        <end position="199"/>
    </location>
</feature>
<keyword evidence="6 7" id="KW-0472">Membrane</keyword>
<feature type="transmembrane region" description="Helical" evidence="7">
    <location>
        <begin position="280"/>
        <end position="306"/>
    </location>
</feature>
<dbReference type="PANTHER" id="PTHR43163">
    <property type="entry name" value="DIPEPTIDE TRANSPORT SYSTEM PERMEASE PROTEIN DPPB-RELATED"/>
    <property type="match status" value="1"/>
</dbReference>
<accession>A0ABU0TXN9</accession>
<protein>
    <submittedName>
        <fullName evidence="9">Peptide/nickel transport system permease protein</fullName>
    </submittedName>
</protein>
<keyword evidence="2 7" id="KW-0813">Transport</keyword>
<keyword evidence="4 7" id="KW-0812">Transmembrane</keyword>
<dbReference type="PROSITE" id="PS50928">
    <property type="entry name" value="ABC_TM1"/>
    <property type="match status" value="1"/>
</dbReference>
<keyword evidence="10" id="KW-1185">Reference proteome</keyword>
<name>A0ABU0TXN9_MICTR</name>
<proteinExistence type="inferred from homology"/>
<reference evidence="9 10" key="1">
    <citation type="submission" date="2023-07" db="EMBL/GenBank/DDBJ databases">
        <title>Functional and genomic diversity of the sorghum phyllosphere microbiome.</title>
        <authorList>
            <person name="Shade A."/>
        </authorList>
    </citation>
    <scope>NUCLEOTIDE SEQUENCE [LARGE SCALE GENOMIC DNA]</scope>
    <source>
        <strain evidence="9 10">SORGH_AS_1207</strain>
    </source>
</reference>
<feature type="transmembrane region" description="Helical" evidence="7">
    <location>
        <begin position="238"/>
        <end position="260"/>
    </location>
</feature>
<dbReference type="Pfam" id="PF19300">
    <property type="entry name" value="BPD_transp_1_N"/>
    <property type="match status" value="1"/>
</dbReference>
<comment type="subcellular location">
    <subcellularLocation>
        <location evidence="1 7">Cell membrane</location>
        <topology evidence="1 7">Multi-pass membrane protein</topology>
    </subcellularLocation>
</comment>
<comment type="caution">
    <text evidence="9">The sequence shown here is derived from an EMBL/GenBank/DDBJ whole genome shotgun (WGS) entry which is preliminary data.</text>
</comment>
<dbReference type="Proteomes" id="UP001226691">
    <property type="component" value="Unassembled WGS sequence"/>
</dbReference>
<evidence type="ECO:0000256" key="2">
    <source>
        <dbReference type="ARBA" id="ARBA00022448"/>
    </source>
</evidence>
<feature type="transmembrane region" description="Helical" evidence="7">
    <location>
        <begin position="95"/>
        <end position="121"/>
    </location>
</feature>
<evidence type="ECO:0000259" key="8">
    <source>
        <dbReference type="PROSITE" id="PS50928"/>
    </source>
</evidence>
<evidence type="ECO:0000313" key="10">
    <source>
        <dbReference type="Proteomes" id="UP001226691"/>
    </source>
</evidence>
<sequence>MLSVIGRRLAIAVPLVLLVSLLTFLLVPLIPGDPAATILGNTATPAQLASLRDALGLDRPLLERYLDWLTAALRGDFGTSFYDHSPVLDTIAARIPVTLSLTLAATLLSLIVGVGMGVLAAVRGGIVDRAVQLVSVVGMALPNFWLALVLVLCLAIWVPIFLPSGYIPFEDDPNGWLRSLTLPTIALGLASATAIALQTRASLTDLARRDFVRILRAKGVSRTSIITKHLLRNASGPVLTVTGLQFVGMLGGAVVIEQVFALPGLGSLIFASVSKLDVPLMQGVVVVMTLLVVAVNLLTDLVSAWLNPKLR</sequence>
<dbReference type="EMBL" id="JAUTBF010000001">
    <property type="protein sequence ID" value="MDQ1123739.1"/>
    <property type="molecule type" value="Genomic_DNA"/>
</dbReference>
<keyword evidence="5 7" id="KW-1133">Transmembrane helix</keyword>
<feature type="domain" description="ABC transmembrane type-1" evidence="8">
    <location>
        <begin position="95"/>
        <end position="303"/>
    </location>
</feature>
<evidence type="ECO:0000256" key="4">
    <source>
        <dbReference type="ARBA" id="ARBA00022692"/>
    </source>
</evidence>
<evidence type="ECO:0000256" key="7">
    <source>
        <dbReference type="RuleBase" id="RU363032"/>
    </source>
</evidence>
<evidence type="ECO:0000256" key="1">
    <source>
        <dbReference type="ARBA" id="ARBA00004651"/>
    </source>
</evidence>